<dbReference type="EMBL" id="JAGGNH010000009">
    <property type="protein sequence ID" value="KAJ0963084.1"/>
    <property type="molecule type" value="Genomic_DNA"/>
</dbReference>
<feature type="domain" description="Fe2OG dioxygenase" evidence="3">
    <location>
        <begin position="81"/>
        <end position="154"/>
    </location>
</feature>
<dbReference type="SUPFAM" id="SSF51197">
    <property type="entry name" value="Clavaminate synthase-like"/>
    <property type="match status" value="1"/>
</dbReference>
<proteinExistence type="predicted"/>
<evidence type="ECO:0000313" key="4">
    <source>
        <dbReference type="EMBL" id="KAJ0963084.1"/>
    </source>
</evidence>
<dbReference type="Pfam" id="PF03171">
    <property type="entry name" value="2OG-FeII_Oxy"/>
    <property type="match status" value="1"/>
</dbReference>
<dbReference type="InterPro" id="IPR050295">
    <property type="entry name" value="Plant_2OG-oxidoreductases"/>
</dbReference>
<dbReference type="Proteomes" id="UP001085076">
    <property type="component" value="Miscellaneous, Linkage group lg09"/>
</dbReference>
<dbReference type="Gene3D" id="2.60.120.330">
    <property type="entry name" value="B-lactam Antibiotic, Isopenicillin N Synthase, Chain"/>
    <property type="match status" value="1"/>
</dbReference>
<comment type="caution">
    <text evidence="4">The sequence shown here is derived from an EMBL/GenBank/DDBJ whole genome shotgun (WGS) entry which is preliminary data.</text>
</comment>
<organism evidence="4 5">
    <name type="scientific">Dioscorea zingiberensis</name>
    <dbReference type="NCBI Taxonomy" id="325984"/>
    <lineage>
        <taxon>Eukaryota</taxon>
        <taxon>Viridiplantae</taxon>
        <taxon>Streptophyta</taxon>
        <taxon>Embryophyta</taxon>
        <taxon>Tracheophyta</taxon>
        <taxon>Spermatophyta</taxon>
        <taxon>Magnoliopsida</taxon>
        <taxon>Liliopsida</taxon>
        <taxon>Dioscoreales</taxon>
        <taxon>Dioscoreaceae</taxon>
        <taxon>Dioscorea</taxon>
    </lineage>
</organism>
<evidence type="ECO:0000313" key="5">
    <source>
        <dbReference type="Proteomes" id="UP001085076"/>
    </source>
</evidence>
<evidence type="ECO:0000259" key="3">
    <source>
        <dbReference type="PROSITE" id="PS51471"/>
    </source>
</evidence>
<keyword evidence="2" id="KW-0408">Iron</keyword>
<name>A0A9D5BYN8_9LILI</name>
<gene>
    <name evidence="4" type="ORF">J5N97_028206</name>
</gene>
<dbReference type="InterPro" id="IPR005123">
    <property type="entry name" value="Oxoglu/Fe-dep_dioxygenase_dom"/>
</dbReference>
<dbReference type="PROSITE" id="PS51471">
    <property type="entry name" value="FE2OG_OXY"/>
    <property type="match status" value="1"/>
</dbReference>
<reference evidence="4" key="1">
    <citation type="submission" date="2021-03" db="EMBL/GenBank/DDBJ databases">
        <authorList>
            <person name="Li Z."/>
            <person name="Yang C."/>
        </authorList>
    </citation>
    <scope>NUCLEOTIDE SEQUENCE</scope>
    <source>
        <strain evidence="4">Dzin_1.0</strain>
        <tissue evidence="4">Leaf</tissue>
    </source>
</reference>
<reference evidence="4" key="2">
    <citation type="journal article" date="2022" name="Hortic Res">
        <title>The genome of Dioscorea zingiberensis sheds light on the biosynthesis, origin and evolution of the medicinally important diosgenin saponins.</title>
        <authorList>
            <person name="Li Y."/>
            <person name="Tan C."/>
            <person name="Li Z."/>
            <person name="Guo J."/>
            <person name="Li S."/>
            <person name="Chen X."/>
            <person name="Wang C."/>
            <person name="Dai X."/>
            <person name="Yang H."/>
            <person name="Song W."/>
            <person name="Hou L."/>
            <person name="Xu J."/>
            <person name="Tong Z."/>
            <person name="Xu A."/>
            <person name="Yuan X."/>
            <person name="Wang W."/>
            <person name="Yang Q."/>
            <person name="Chen L."/>
            <person name="Sun Z."/>
            <person name="Wang K."/>
            <person name="Pan B."/>
            <person name="Chen J."/>
            <person name="Bao Y."/>
            <person name="Liu F."/>
            <person name="Qi X."/>
            <person name="Gang D.R."/>
            <person name="Wen J."/>
            <person name="Li J."/>
        </authorList>
    </citation>
    <scope>NUCLEOTIDE SEQUENCE</scope>
    <source>
        <strain evidence="4">Dzin_1.0</strain>
    </source>
</reference>
<keyword evidence="1" id="KW-0479">Metal-binding</keyword>
<dbReference type="GO" id="GO:0046872">
    <property type="term" value="F:metal ion binding"/>
    <property type="evidence" value="ECO:0007669"/>
    <property type="project" value="UniProtKB-KW"/>
</dbReference>
<protein>
    <recommendedName>
        <fullName evidence="3">Fe2OG dioxygenase domain-containing protein</fullName>
    </recommendedName>
</protein>
<evidence type="ECO:0000256" key="2">
    <source>
        <dbReference type="ARBA" id="ARBA00023004"/>
    </source>
</evidence>
<evidence type="ECO:0000256" key="1">
    <source>
        <dbReference type="ARBA" id="ARBA00022723"/>
    </source>
</evidence>
<dbReference type="AlphaFoldDB" id="A0A9D5BYN8"/>
<keyword evidence="5" id="KW-1185">Reference proteome</keyword>
<dbReference type="PANTHER" id="PTHR47991">
    <property type="entry name" value="OXOGLUTARATE/IRON-DEPENDENT DIOXYGENASE"/>
    <property type="match status" value="1"/>
</dbReference>
<dbReference type="InterPro" id="IPR027443">
    <property type="entry name" value="IPNS-like_sf"/>
</dbReference>
<sequence length="154" mass="17496">MSTSTTRENKLEKKVWRDCLKFVCHPVDLQSIDQFPQKPSEFREISPMYAKVTRELALKILKLISEGLKLDENFFNGEFSDGTSIMNINFYPPYLDPSLALGLLGHCDPNLITILLQDEHVSGLQFLHNGDWIVVDPIPNAFVVNVGHLLEVIN</sequence>
<dbReference type="OrthoDB" id="406156at2759"/>
<accession>A0A9D5BYN8</accession>
<dbReference type="InterPro" id="IPR044861">
    <property type="entry name" value="IPNS-like_FE2OG_OXY"/>
</dbReference>